<dbReference type="PROSITE" id="PS51257">
    <property type="entry name" value="PROKAR_LIPOPROTEIN"/>
    <property type="match status" value="1"/>
</dbReference>
<accession>A0ABZ1TZ15</accession>
<keyword evidence="3" id="KW-1185">Reference proteome</keyword>
<evidence type="ECO:0000313" key="3">
    <source>
        <dbReference type="Proteomes" id="UP001432222"/>
    </source>
</evidence>
<evidence type="ECO:0000313" key="2">
    <source>
        <dbReference type="EMBL" id="WUQ83799.1"/>
    </source>
</evidence>
<feature type="chain" id="PRO_5045624248" description="Lipoprotein" evidence="1">
    <location>
        <begin position="24"/>
        <end position="196"/>
    </location>
</feature>
<dbReference type="EMBL" id="CP108110">
    <property type="protein sequence ID" value="WUQ83799.1"/>
    <property type="molecule type" value="Genomic_DNA"/>
</dbReference>
<name>A0ABZ1TZ15_9ACTN</name>
<evidence type="ECO:0000256" key="1">
    <source>
        <dbReference type="SAM" id="SignalP"/>
    </source>
</evidence>
<dbReference type="Proteomes" id="UP001432222">
    <property type="component" value="Chromosome"/>
</dbReference>
<evidence type="ECO:0008006" key="4">
    <source>
        <dbReference type="Google" id="ProtNLM"/>
    </source>
</evidence>
<dbReference type="RefSeq" id="WP_328954733.1">
    <property type="nucleotide sequence ID" value="NZ_CP108110.1"/>
</dbReference>
<organism evidence="2 3">
    <name type="scientific">Kitasatospora purpeofusca</name>
    <dbReference type="NCBI Taxonomy" id="67352"/>
    <lineage>
        <taxon>Bacteria</taxon>
        <taxon>Bacillati</taxon>
        <taxon>Actinomycetota</taxon>
        <taxon>Actinomycetes</taxon>
        <taxon>Kitasatosporales</taxon>
        <taxon>Streptomycetaceae</taxon>
        <taxon>Kitasatospora</taxon>
    </lineage>
</organism>
<sequence length="196" mass="20647">MTAPRRLLLAVLLCCAVTTGLSACTPIDEDPTLAMSSDEVGDAGDAEDAYDIEEPGEDGYPDTEEYWAAPEAGADLDLASPAVSPTACATGAGRRVVQVLDVRDGRLSVRPVPPGCHPDAEPVDLALAAHATATLIDLPHDEPAKEVQLPVLLDHLDSCLTGGEPEPPYACYGDTYDLVVDARGRITRIRELRASS</sequence>
<keyword evidence="1" id="KW-0732">Signal</keyword>
<proteinExistence type="predicted"/>
<gene>
    <name evidence="2" type="ORF">OHA16_12955</name>
</gene>
<protein>
    <recommendedName>
        <fullName evidence="4">Lipoprotein</fullName>
    </recommendedName>
</protein>
<reference evidence="2" key="1">
    <citation type="submission" date="2022-10" db="EMBL/GenBank/DDBJ databases">
        <title>The complete genomes of actinobacterial strains from the NBC collection.</title>
        <authorList>
            <person name="Joergensen T.S."/>
            <person name="Alvarez Arevalo M."/>
            <person name="Sterndorff E.B."/>
            <person name="Faurdal D."/>
            <person name="Vuksanovic O."/>
            <person name="Mourched A.-S."/>
            <person name="Charusanti P."/>
            <person name="Shaw S."/>
            <person name="Blin K."/>
            <person name="Weber T."/>
        </authorList>
    </citation>
    <scope>NUCLEOTIDE SEQUENCE</scope>
    <source>
        <strain evidence="2">NBC_00222</strain>
    </source>
</reference>
<feature type="signal peptide" evidence="1">
    <location>
        <begin position="1"/>
        <end position="23"/>
    </location>
</feature>